<gene>
    <name evidence="1" type="ORF">UE95_012340</name>
</gene>
<sequence>MKNFKFSITDEKAVFTQTNTEGAKLADYMEIERFIERIPFPCSKIYVNLLSGNKDASKSFFVLPVVDGQIDVSGQREMWSAERATLFPELERFNFEVFTLLSHGSAFLSHDFVLFRQSNNERIENGTADYLMIAHYLRQNGLNPSKIVIDIFNSNEDTKQSFFEYPYVDGKIVVRKGKSIYREGELDAFIALLPDNYIDTYHIKHR</sequence>
<name>A0ABD4UDA3_9BURK</name>
<organism evidence="1 2">
    <name type="scientific">Burkholderia cenocepacia</name>
    <dbReference type="NCBI Taxonomy" id="95486"/>
    <lineage>
        <taxon>Bacteria</taxon>
        <taxon>Pseudomonadati</taxon>
        <taxon>Pseudomonadota</taxon>
        <taxon>Betaproteobacteria</taxon>
        <taxon>Burkholderiales</taxon>
        <taxon>Burkholderiaceae</taxon>
        <taxon>Burkholderia</taxon>
        <taxon>Burkholderia cepacia complex</taxon>
    </lineage>
</organism>
<evidence type="ECO:0008006" key="3">
    <source>
        <dbReference type="Google" id="ProtNLM"/>
    </source>
</evidence>
<reference evidence="1 2" key="2">
    <citation type="journal article" date="2017" name="Front. Microbiol.">
        <title>Genomics Reveals a Unique Clone of Burkholderia cenocepacia Harboring an Actively Excising Novel Genomic Island.</title>
        <authorList>
            <person name="Patil P.P."/>
            <person name="Mali S."/>
            <person name="Midha S."/>
            <person name="Gautam V."/>
            <person name="Dash L."/>
            <person name="Kumar S."/>
            <person name="Shastri J."/>
            <person name="Singhal L."/>
            <person name="Patil P.B."/>
        </authorList>
    </citation>
    <scope>NUCLEOTIDE SEQUENCE [LARGE SCALE GENOMIC DNA]</scope>
    <source>
        <strain evidence="1 2">BC-19</strain>
    </source>
</reference>
<dbReference type="EMBL" id="JYMX02000008">
    <property type="protein sequence ID" value="MCW3712076.1"/>
    <property type="molecule type" value="Genomic_DNA"/>
</dbReference>
<reference evidence="1 2" key="1">
    <citation type="journal article" date="2017" name="Front. Microbiol.">
        <title>Genomics reveals a unique clone of Burkholderia cenocepacia harbouring an actively excising novel genomic island.</title>
        <authorList>
            <person name="Patil P."/>
            <person name="Mali S."/>
            <person name="Midha S."/>
            <person name="Gautam V."/>
            <person name="Dash L."/>
            <person name="Kumar S."/>
            <person name="Shastri J."/>
            <person name="Singhal L."/>
            <person name="Patil P.B."/>
        </authorList>
    </citation>
    <scope>NUCLEOTIDE SEQUENCE [LARGE SCALE GENOMIC DNA]</scope>
    <source>
        <strain evidence="1 2">BC-19</strain>
    </source>
</reference>
<dbReference type="RefSeq" id="WP_080323427.1">
    <property type="nucleotide sequence ID" value="NZ_JYMX02000008.1"/>
</dbReference>
<proteinExistence type="predicted"/>
<evidence type="ECO:0000313" key="1">
    <source>
        <dbReference type="EMBL" id="MCW3712076.1"/>
    </source>
</evidence>
<dbReference type="AlphaFoldDB" id="A0ABD4UDA3"/>
<evidence type="ECO:0000313" key="2">
    <source>
        <dbReference type="Proteomes" id="UP000191686"/>
    </source>
</evidence>
<dbReference type="Proteomes" id="UP000191686">
    <property type="component" value="Unassembled WGS sequence"/>
</dbReference>
<comment type="caution">
    <text evidence="1">The sequence shown here is derived from an EMBL/GenBank/DDBJ whole genome shotgun (WGS) entry which is preliminary data.</text>
</comment>
<protein>
    <recommendedName>
        <fullName evidence="3">DUF4261 domain-containing protein</fullName>
    </recommendedName>
</protein>
<accession>A0ABD4UDA3</accession>